<dbReference type="GO" id="GO:0004852">
    <property type="term" value="F:uroporphyrinogen-III synthase activity"/>
    <property type="evidence" value="ECO:0007669"/>
    <property type="project" value="InterPro"/>
</dbReference>
<dbReference type="Gene3D" id="3.40.50.10090">
    <property type="match status" value="2"/>
</dbReference>
<dbReference type="EMBL" id="LK391969">
    <property type="protein sequence ID" value="CEF27321.1"/>
    <property type="molecule type" value="Genomic_DNA"/>
</dbReference>
<evidence type="ECO:0000313" key="2">
    <source>
        <dbReference type="EMBL" id="CEA05784.1"/>
    </source>
</evidence>
<dbReference type="InterPro" id="IPR039793">
    <property type="entry name" value="UROS/Hem4"/>
</dbReference>
<dbReference type="InterPro" id="IPR003754">
    <property type="entry name" value="4pyrrol_synth_uPrphyn_synth"/>
</dbReference>
<protein>
    <submittedName>
        <fullName evidence="2">Bifunctional uroporphyrinogen-III synthetase/response regulator domain protein</fullName>
    </submittedName>
</protein>
<dbReference type="CDD" id="cd06578">
    <property type="entry name" value="HemD"/>
    <property type="match status" value="1"/>
</dbReference>
<sequence length="282" mass="30939">MSDLPLAGRRIALPESRELDLFADMLLKRGAEVVRCPLVAIHDAPDQQPVRDWLHTFNSEAWDDFIMLTGEGMRRLLTAAERAGGSMREDFIHRLGQVRKIVRGPKPGAALRAVGLKAEVVAVEPTTAGIIATLQNEDLRGRKIAVQLYGTDPNQPLMDFLAQAGAQVAPVWPYIYADDAENARVDQLIAEMASGRLDAIAFTSGTQVRRLFQIGKRTVGESRLREILGALRIAAVGPVVASELEERGLRVDLMPPSSFFMKPLVRELVREFGGASPDDGLH</sequence>
<dbReference type="OrthoDB" id="5946419at2"/>
<dbReference type="PANTHER" id="PTHR40082">
    <property type="entry name" value="BLR5956 PROTEIN"/>
    <property type="match status" value="1"/>
</dbReference>
<dbReference type="SUPFAM" id="SSF69618">
    <property type="entry name" value="HemD-like"/>
    <property type="match status" value="1"/>
</dbReference>
<accession>A0A078MHP2</accession>
<gene>
    <name evidence="2" type="ORF">BN1049_02269</name>
</gene>
<evidence type="ECO:0000259" key="1">
    <source>
        <dbReference type="Pfam" id="PF02602"/>
    </source>
</evidence>
<name>A0A078MHP2_9PSED</name>
<feature type="domain" description="Tetrapyrrole biosynthesis uroporphyrinogen III synthase" evidence="1">
    <location>
        <begin position="23"/>
        <end position="257"/>
    </location>
</feature>
<proteinExistence type="predicted"/>
<dbReference type="RefSeq" id="WP_052508787.1">
    <property type="nucleotide sequence ID" value="NZ_LK391969.1"/>
</dbReference>
<dbReference type="PATRIC" id="fig|1461581.3.peg.2237"/>
<dbReference type="Pfam" id="PF02602">
    <property type="entry name" value="HEM4"/>
    <property type="match status" value="1"/>
</dbReference>
<reference evidence="2" key="1">
    <citation type="submission" date="2014-07" db="EMBL/GenBank/DDBJ databases">
        <authorList>
            <person name="Urmite Genomes Urmite Genomes"/>
        </authorList>
    </citation>
    <scope>NUCLEOTIDE SEQUENCE</scope>
    <source>
        <strain evidence="2">12M76_air</strain>
    </source>
</reference>
<organism evidence="2">
    <name type="scientific">Pseudomonas saudimassiliensis</name>
    <dbReference type="NCBI Taxonomy" id="1461581"/>
    <lineage>
        <taxon>Bacteria</taxon>
        <taxon>Pseudomonadati</taxon>
        <taxon>Pseudomonadota</taxon>
        <taxon>Gammaproteobacteria</taxon>
        <taxon>Pseudomonadales</taxon>
        <taxon>Pseudomonadaceae</taxon>
        <taxon>Pseudomonas</taxon>
    </lineage>
</organism>
<dbReference type="GO" id="GO:0006780">
    <property type="term" value="P:uroporphyrinogen III biosynthetic process"/>
    <property type="evidence" value="ECO:0007669"/>
    <property type="project" value="InterPro"/>
</dbReference>
<dbReference type="EMBL" id="LM997413">
    <property type="protein sequence ID" value="CEA05784.1"/>
    <property type="molecule type" value="Genomic_DNA"/>
</dbReference>
<dbReference type="AlphaFoldDB" id="A0A078MHP2"/>
<dbReference type="PANTHER" id="PTHR40082:SF1">
    <property type="entry name" value="BLR5956 PROTEIN"/>
    <property type="match status" value="1"/>
</dbReference>
<dbReference type="InterPro" id="IPR036108">
    <property type="entry name" value="4pyrrol_syn_uPrphyn_synt_sf"/>
</dbReference>